<dbReference type="PROSITE" id="PS51257">
    <property type="entry name" value="PROKAR_LIPOPROTEIN"/>
    <property type="match status" value="1"/>
</dbReference>
<dbReference type="OrthoDB" id="2467131at2"/>
<comment type="caution">
    <text evidence="1">The sequence shown here is derived from an EMBL/GenBank/DDBJ whole genome shotgun (WGS) entry which is preliminary data.</text>
</comment>
<gene>
    <name evidence="1" type="ORF">EDM56_30345</name>
</gene>
<keyword evidence="2" id="KW-1185">Reference proteome</keyword>
<dbReference type="Proteomes" id="UP000271031">
    <property type="component" value="Unassembled WGS sequence"/>
</dbReference>
<proteinExistence type="predicted"/>
<accession>A0A3M8CVA3</accession>
<protein>
    <submittedName>
        <fullName evidence="1">Uncharacterized protein</fullName>
    </submittedName>
</protein>
<evidence type="ECO:0000313" key="1">
    <source>
        <dbReference type="EMBL" id="RNB78775.1"/>
    </source>
</evidence>
<reference evidence="1 2" key="1">
    <citation type="submission" date="2018-10" db="EMBL/GenBank/DDBJ databases">
        <title>Phylogenomics of Brevibacillus.</title>
        <authorList>
            <person name="Dunlap C."/>
        </authorList>
    </citation>
    <scope>NUCLEOTIDE SEQUENCE [LARGE SCALE GENOMIC DNA]</scope>
    <source>
        <strain evidence="1 2">JCM 15716</strain>
    </source>
</reference>
<dbReference type="AlphaFoldDB" id="A0A3M8CVA3"/>
<dbReference type="EMBL" id="RHHQ01000031">
    <property type="protein sequence ID" value="RNB78775.1"/>
    <property type="molecule type" value="Genomic_DNA"/>
</dbReference>
<dbReference type="RefSeq" id="WP_122921671.1">
    <property type="nucleotide sequence ID" value="NZ_RHHQ01000031.1"/>
</dbReference>
<evidence type="ECO:0000313" key="2">
    <source>
        <dbReference type="Proteomes" id="UP000271031"/>
    </source>
</evidence>
<sequence length="247" mass="28026">MRQFVSLVGIVAFLLIGCSKESDVPPAQSATAAIQQDQTMPAPVEEKKSVEFVASRLLEISRLYFAMLGKAQDEDLTFEEFRNKLHNIMTDSFIDQENLQQFYTAGNGLTELFLFHYDKGAFDARTAILEQNAERIKVKTMWFANELNSGYYEISTLVKSGDRWILDAKESEPIPERGFELTPEEATVYMKSSPYFDKPVASIKFVGTKTLESSSVYGQFYEFNCDGTTYYISPVDGYILGANMERF</sequence>
<organism evidence="1 2">
    <name type="scientific">Brevibacillus fluminis</name>
    <dbReference type="NCBI Taxonomy" id="511487"/>
    <lineage>
        <taxon>Bacteria</taxon>
        <taxon>Bacillati</taxon>
        <taxon>Bacillota</taxon>
        <taxon>Bacilli</taxon>
        <taxon>Bacillales</taxon>
        <taxon>Paenibacillaceae</taxon>
        <taxon>Brevibacillus</taxon>
    </lineage>
</organism>
<name>A0A3M8CVA3_9BACL</name>